<evidence type="ECO:0000313" key="7">
    <source>
        <dbReference type="Proteomes" id="UP001185792"/>
    </source>
</evidence>
<sequence length="107" mass="11775">MSTGNAGDGVGHDARADEAIDENDRLDCSAVIADVWLLLDNECDQNARARLQTHIDSCAPCLEHYGIEKQLKSLVSRKCGGDQAPEGLRERLTLEIRKTVIVRETRG</sequence>
<dbReference type="EMBL" id="RBKV01000001">
    <property type="protein sequence ID" value="RKR94548.1"/>
    <property type="molecule type" value="Genomic_DNA"/>
</dbReference>
<proteinExistence type="predicted"/>
<protein>
    <submittedName>
        <fullName evidence="3">Mycothiol system anti-sigma-R factor</fullName>
    </submittedName>
</protein>
<gene>
    <name evidence="3" type="primary">rsrA</name>
    <name evidence="3" type="ORF">CSW57_18285</name>
    <name evidence="4" type="ORF">DFJ75_1344</name>
    <name evidence="2" type="ORF">R4198_00650</name>
</gene>
<name>A0A2G3PKQ7_WILMA</name>
<reference evidence="2 7" key="3">
    <citation type="submission" date="2023-10" db="EMBL/GenBank/DDBJ databases">
        <title>Development of a sustainable strategy for remediation of hydrocarbon-contaminated territories based on the waste exchange concept.</title>
        <authorList>
            <person name="Krivoruchko A."/>
        </authorList>
    </citation>
    <scope>NUCLEOTIDE SEQUENCE [LARGE SCALE GENOMIC DNA]</scope>
    <source>
        <strain evidence="2 7">IEGM 1236</strain>
    </source>
</reference>
<evidence type="ECO:0000313" key="6">
    <source>
        <dbReference type="Proteomes" id="UP000274762"/>
    </source>
</evidence>
<dbReference type="EMBL" id="PEBD01000010">
    <property type="protein sequence ID" value="PHV65682.1"/>
    <property type="molecule type" value="Genomic_DNA"/>
</dbReference>
<dbReference type="InterPro" id="IPR027383">
    <property type="entry name" value="Znf_put"/>
</dbReference>
<evidence type="ECO:0000313" key="3">
    <source>
        <dbReference type="EMBL" id="PHV65682.1"/>
    </source>
</evidence>
<organism evidence="3 5">
    <name type="scientific">Williamsia marianensis</name>
    <dbReference type="NCBI Taxonomy" id="85044"/>
    <lineage>
        <taxon>Bacteria</taxon>
        <taxon>Bacillati</taxon>
        <taxon>Actinomycetota</taxon>
        <taxon>Actinomycetes</taxon>
        <taxon>Mycobacteriales</taxon>
        <taxon>Nocardiaceae</taxon>
        <taxon>Williamsia</taxon>
    </lineage>
</organism>
<accession>A0A2G3PKQ7</accession>
<dbReference type="Proteomes" id="UP000225108">
    <property type="component" value="Unassembled WGS sequence"/>
</dbReference>
<evidence type="ECO:0000313" key="4">
    <source>
        <dbReference type="EMBL" id="RKR94548.1"/>
    </source>
</evidence>
<accession>A0A495K179</accession>
<reference evidence="3 5" key="1">
    <citation type="submission" date="2017-10" db="EMBL/GenBank/DDBJ databases">
        <title>The draft genome sequence of Williamsia sp. BULT 1.1 isolated from the semi-arid grassland soils from South Africa.</title>
        <authorList>
            <person name="Kabwe M.H."/>
            <person name="Govender N."/>
            <person name="Mutseka Lunga P."/>
            <person name="Vikram S."/>
            <person name="Makhalanyane T.P."/>
        </authorList>
    </citation>
    <scope>NUCLEOTIDE SEQUENCE [LARGE SCALE GENOMIC DNA]</scope>
    <source>
        <strain evidence="3 5">BULT 1.1</strain>
    </source>
</reference>
<evidence type="ECO:0000313" key="5">
    <source>
        <dbReference type="Proteomes" id="UP000225108"/>
    </source>
</evidence>
<dbReference type="Proteomes" id="UP001185792">
    <property type="component" value="Unassembled WGS sequence"/>
</dbReference>
<dbReference type="EMBL" id="JAWLUM010000001">
    <property type="protein sequence ID" value="MDV7132183.1"/>
    <property type="molecule type" value="Genomic_DNA"/>
</dbReference>
<reference evidence="4 6" key="2">
    <citation type="submission" date="2018-10" db="EMBL/GenBank/DDBJ databases">
        <title>Sequencing the genomes of 1000 actinobacteria strains.</title>
        <authorList>
            <person name="Klenk H.-P."/>
        </authorList>
    </citation>
    <scope>NUCLEOTIDE SEQUENCE [LARGE SCALE GENOMIC DNA]</scope>
    <source>
        <strain evidence="4 6">DSM 44343</strain>
    </source>
</reference>
<evidence type="ECO:0000313" key="2">
    <source>
        <dbReference type="EMBL" id="MDV7132183.1"/>
    </source>
</evidence>
<keyword evidence="7" id="KW-1185">Reference proteome</keyword>
<feature type="domain" description="Putative zinc-finger" evidence="1">
    <location>
        <begin position="28"/>
        <end position="61"/>
    </location>
</feature>
<dbReference type="Pfam" id="PF13490">
    <property type="entry name" value="zf-HC2"/>
    <property type="match status" value="1"/>
</dbReference>
<dbReference type="NCBIfam" id="TIGR03988">
    <property type="entry name" value="antisig_RsrA"/>
    <property type="match status" value="1"/>
</dbReference>
<dbReference type="OrthoDB" id="3267840at2"/>
<dbReference type="InterPro" id="IPR024020">
    <property type="entry name" value="Anit_sigma_mycothiol_RsrA"/>
</dbReference>
<comment type="caution">
    <text evidence="3">The sequence shown here is derived from an EMBL/GenBank/DDBJ whole genome shotgun (WGS) entry which is preliminary data.</text>
</comment>
<dbReference type="AlphaFoldDB" id="A0A2G3PKQ7"/>
<evidence type="ECO:0000259" key="1">
    <source>
        <dbReference type="Pfam" id="PF13490"/>
    </source>
</evidence>
<dbReference type="Proteomes" id="UP000274762">
    <property type="component" value="Unassembled WGS sequence"/>
</dbReference>
<dbReference type="RefSeq" id="WP_023955878.1">
    <property type="nucleotide sequence ID" value="NZ_CBCRXS010000009.1"/>
</dbReference>